<proteinExistence type="predicted"/>
<dbReference type="InterPro" id="IPR003599">
    <property type="entry name" value="Ig_sub"/>
</dbReference>
<dbReference type="SMART" id="SM00406">
    <property type="entry name" value="IGv"/>
    <property type="match status" value="2"/>
</dbReference>
<evidence type="ECO:0000313" key="6">
    <source>
        <dbReference type="EMBL" id="ELW63736.1"/>
    </source>
</evidence>
<sequence length="249" mass="26339">MAWAPLLLTLLAHCAGAASQVVVTQEPSLSMTPGGTVTLTCGSSAGAVTTSNHATWVQQMPYQAPRGLISGTNYRIPGVPARFSGSLLGGKAAFTITGAQPEDEAEYFCALWHGDHYHSDRFPVPACADPAALLSASPGASVRLTCTLSMGFSVGSYAIFWYQQKSESRPRYLLYYHTDSNKHQGTGVPSRFSGSKDSSANAGVLHISGLQTEDEADYYCMIGHSSTLHSDTGRWGSGTKTSGPTVPEL</sequence>
<dbReference type="InterPro" id="IPR013783">
    <property type="entry name" value="Ig-like_fold"/>
</dbReference>
<dbReference type="InterPro" id="IPR036179">
    <property type="entry name" value="Ig-like_dom_sf"/>
</dbReference>
<dbReference type="Pfam" id="PF07686">
    <property type="entry name" value="V-set"/>
    <property type="match status" value="2"/>
</dbReference>
<dbReference type="InParanoid" id="L9KLU3"/>
<keyword evidence="1 4" id="KW-0732">Signal</keyword>
<feature type="chain" id="PRO_5003999529" evidence="4">
    <location>
        <begin position="20"/>
        <end position="249"/>
    </location>
</feature>
<organism evidence="6 7">
    <name type="scientific">Tupaia chinensis</name>
    <name type="common">Chinese tree shrew</name>
    <name type="synonym">Tupaia belangeri chinensis</name>
    <dbReference type="NCBI Taxonomy" id="246437"/>
    <lineage>
        <taxon>Eukaryota</taxon>
        <taxon>Metazoa</taxon>
        <taxon>Chordata</taxon>
        <taxon>Craniata</taxon>
        <taxon>Vertebrata</taxon>
        <taxon>Euteleostomi</taxon>
        <taxon>Mammalia</taxon>
        <taxon>Eutheria</taxon>
        <taxon>Euarchontoglires</taxon>
        <taxon>Scandentia</taxon>
        <taxon>Tupaiidae</taxon>
        <taxon>Tupaia</taxon>
    </lineage>
</organism>
<name>L9KLU3_TUPCH</name>
<dbReference type="STRING" id="246437.L9KLU3"/>
<dbReference type="InterPro" id="IPR007110">
    <property type="entry name" value="Ig-like_dom"/>
</dbReference>
<keyword evidence="3" id="KW-0393">Immunoglobulin domain</keyword>
<dbReference type="SUPFAM" id="SSF48726">
    <property type="entry name" value="Immunoglobulin"/>
    <property type="match status" value="2"/>
</dbReference>
<feature type="signal peptide" evidence="4">
    <location>
        <begin position="1"/>
        <end position="19"/>
    </location>
</feature>
<accession>L9KLU3</accession>
<dbReference type="InterPro" id="IPR013106">
    <property type="entry name" value="Ig_V-set"/>
</dbReference>
<evidence type="ECO:0000256" key="4">
    <source>
        <dbReference type="SAM" id="SignalP"/>
    </source>
</evidence>
<evidence type="ECO:0000256" key="1">
    <source>
        <dbReference type="ARBA" id="ARBA00022729"/>
    </source>
</evidence>
<evidence type="ECO:0000256" key="2">
    <source>
        <dbReference type="ARBA" id="ARBA00023157"/>
    </source>
</evidence>
<feature type="domain" description="Ig-like" evidence="5">
    <location>
        <begin position="125"/>
        <end position="226"/>
    </location>
</feature>
<dbReference type="Gene3D" id="2.60.40.10">
    <property type="entry name" value="Immunoglobulins"/>
    <property type="match status" value="2"/>
</dbReference>
<dbReference type="Proteomes" id="UP000011518">
    <property type="component" value="Unassembled WGS sequence"/>
</dbReference>
<protein>
    <submittedName>
        <fullName evidence="6">Ig lambda-2 chain V</fullName>
    </submittedName>
</protein>
<keyword evidence="2" id="KW-1015">Disulfide bond</keyword>
<dbReference type="PROSITE" id="PS50835">
    <property type="entry name" value="IG_LIKE"/>
    <property type="match status" value="2"/>
</dbReference>
<reference evidence="7" key="2">
    <citation type="journal article" date="2013" name="Nat. Commun.">
        <title>Genome of the Chinese tree shrew.</title>
        <authorList>
            <person name="Fan Y."/>
            <person name="Huang Z.Y."/>
            <person name="Cao C.C."/>
            <person name="Chen C.S."/>
            <person name="Chen Y.X."/>
            <person name="Fan D.D."/>
            <person name="He J."/>
            <person name="Hou H.L."/>
            <person name="Hu L."/>
            <person name="Hu X.T."/>
            <person name="Jiang X.T."/>
            <person name="Lai R."/>
            <person name="Lang Y.S."/>
            <person name="Liang B."/>
            <person name="Liao S.G."/>
            <person name="Mu D."/>
            <person name="Ma Y.Y."/>
            <person name="Niu Y.Y."/>
            <person name="Sun X.Q."/>
            <person name="Xia J.Q."/>
            <person name="Xiao J."/>
            <person name="Xiong Z.Q."/>
            <person name="Xu L."/>
            <person name="Yang L."/>
            <person name="Zhang Y."/>
            <person name="Zhao W."/>
            <person name="Zhao X.D."/>
            <person name="Zheng Y.T."/>
            <person name="Zhou J.M."/>
            <person name="Zhu Y.B."/>
            <person name="Zhang G.J."/>
            <person name="Wang J."/>
            <person name="Yao Y.G."/>
        </authorList>
    </citation>
    <scope>NUCLEOTIDE SEQUENCE [LARGE SCALE GENOMIC DNA]</scope>
</reference>
<evidence type="ECO:0000256" key="3">
    <source>
        <dbReference type="ARBA" id="ARBA00023319"/>
    </source>
</evidence>
<dbReference type="EMBL" id="KB320764">
    <property type="protein sequence ID" value="ELW63736.1"/>
    <property type="molecule type" value="Genomic_DNA"/>
</dbReference>
<dbReference type="FunFam" id="2.60.40.10:FF:000721">
    <property type="entry name" value="Immunoglobulin lambda variable 5-45"/>
    <property type="match status" value="1"/>
</dbReference>
<reference evidence="7" key="1">
    <citation type="submission" date="2012-07" db="EMBL/GenBank/DDBJ databases">
        <title>Genome of the Chinese tree shrew, a rising model animal genetically related to primates.</title>
        <authorList>
            <person name="Zhang G."/>
            <person name="Fan Y."/>
            <person name="Yao Y."/>
            <person name="Huang Z."/>
        </authorList>
    </citation>
    <scope>NUCLEOTIDE SEQUENCE [LARGE SCALE GENOMIC DNA]</scope>
</reference>
<dbReference type="SMART" id="SM00409">
    <property type="entry name" value="IG"/>
    <property type="match status" value="2"/>
</dbReference>
<keyword evidence="7" id="KW-1185">Reference proteome</keyword>
<dbReference type="AlphaFoldDB" id="L9KLU3"/>
<evidence type="ECO:0000313" key="7">
    <source>
        <dbReference type="Proteomes" id="UP000011518"/>
    </source>
</evidence>
<feature type="domain" description="Ig-like" evidence="5">
    <location>
        <begin position="5"/>
        <end position="109"/>
    </location>
</feature>
<evidence type="ECO:0000259" key="5">
    <source>
        <dbReference type="PROSITE" id="PS50835"/>
    </source>
</evidence>
<gene>
    <name evidence="6" type="ORF">TREES_T100009975</name>
</gene>
<dbReference type="InterPro" id="IPR050150">
    <property type="entry name" value="IgV_Light_Chain"/>
</dbReference>
<dbReference type="PANTHER" id="PTHR23267">
    <property type="entry name" value="IMMUNOGLOBULIN LIGHT CHAIN"/>
    <property type="match status" value="1"/>
</dbReference>